<dbReference type="RefSeq" id="WP_013187087.1">
    <property type="nucleotide sequence ID" value="NC_014230.1"/>
</dbReference>
<dbReference type="KEGG" id="cat:CA2559_06650"/>
<protein>
    <recommendedName>
        <fullName evidence="5">Energy transducer TonB</fullName>
    </recommendedName>
</protein>
<feature type="region of interest" description="Disordered" evidence="1">
    <location>
        <begin position="52"/>
        <end position="197"/>
    </location>
</feature>
<feature type="compositionally biased region" description="Basic and acidic residues" evidence="1">
    <location>
        <begin position="99"/>
        <end position="146"/>
    </location>
</feature>
<sequence>MSFIETKHEKKSLAITVIIHVALILLLLFFGFTYLDPPPENGIAVNFGTSSVGQGDVQPTEPVKSAPKNTSQPTPPEPQQKTPEIKEEVVTQDNSDAPVIDKTEDKKEVKKVEKPVEKPKKQTPVEKPVEKVEPVKKPDPKPDKSTTDALSSILNGPKKDGTQNGGEGNDNQAGDKGDPNGDPNAKSYYGNGKGLDGDGNYRLGGRKALNKKKFVQDCNESGIVVVKIEVDRNGNVIKATPGVKGTTNSASCLTEPAKRAALATRFNSDNKAPTTQVGTIIYEFKLSE</sequence>
<dbReference type="GeneID" id="89453110"/>
<dbReference type="EMBL" id="CP002046">
    <property type="protein sequence ID" value="EAP88419.1"/>
    <property type="molecule type" value="Genomic_DNA"/>
</dbReference>
<dbReference type="AlphaFoldDB" id="A3U852"/>
<organism evidence="3 4">
    <name type="scientific">Croceibacter atlanticus (strain ATCC BAA-628 / JCM 21780 / CIP 108009 / IAM 15332 / KCTC 12090 / HTCC2559)</name>
    <dbReference type="NCBI Taxonomy" id="216432"/>
    <lineage>
        <taxon>Bacteria</taxon>
        <taxon>Pseudomonadati</taxon>
        <taxon>Bacteroidota</taxon>
        <taxon>Flavobacteriia</taxon>
        <taxon>Flavobacteriales</taxon>
        <taxon>Flavobacteriaceae</taxon>
        <taxon>Croceibacter</taxon>
    </lineage>
</organism>
<name>A3U852_CROAH</name>
<gene>
    <name evidence="3" type="ordered locus">CA2559_06650</name>
</gene>
<proteinExistence type="predicted"/>
<evidence type="ECO:0000256" key="1">
    <source>
        <dbReference type="SAM" id="MobiDB-lite"/>
    </source>
</evidence>
<keyword evidence="4" id="KW-1185">Reference proteome</keyword>
<dbReference type="Proteomes" id="UP000002297">
    <property type="component" value="Chromosome"/>
</dbReference>
<keyword evidence="2" id="KW-0812">Transmembrane</keyword>
<dbReference type="STRING" id="216432.CA2559_06650"/>
<reference evidence="3 4" key="1">
    <citation type="journal article" date="2010" name="J. Bacteriol.">
        <title>The complete genome sequence of Croceibacter atlanticus HTCC2559T.</title>
        <authorList>
            <person name="Oh H.M."/>
            <person name="Kang I."/>
            <person name="Ferriera S."/>
            <person name="Giovannoni S.J."/>
            <person name="Cho J.C."/>
        </authorList>
    </citation>
    <scope>NUCLEOTIDE SEQUENCE [LARGE SCALE GENOMIC DNA]</scope>
    <source>
        <strain evidence="4">ATCC BAA-628 / HTCC2559 / KCTC 12090</strain>
    </source>
</reference>
<dbReference type="OrthoDB" id="676306at2"/>
<keyword evidence="2" id="KW-0472">Membrane</keyword>
<evidence type="ECO:0008006" key="5">
    <source>
        <dbReference type="Google" id="ProtNLM"/>
    </source>
</evidence>
<evidence type="ECO:0000313" key="3">
    <source>
        <dbReference type="EMBL" id="EAP88419.1"/>
    </source>
</evidence>
<accession>A3U852</accession>
<evidence type="ECO:0000256" key="2">
    <source>
        <dbReference type="SAM" id="Phobius"/>
    </source>
</evidence>
<dbReference type="HOGENOM" id="CLU_082077_0_0_10"/>
<feature type="transmembrane region" description="Helical" evidence="2">
    <location>
        <begin position="12"/>
        <end position="35"/>
    </location>
</feature>
<evidence type="ECO:0000313" key="4">
    <source>
        <dbReference type="Proteomes" id="UP000002297"/>
    </source>
</evidence>
<keyword evidence="2" id="KW-1133">Transmembrane helix</keyword>
<dbReference type="eggNOG" id="COG0810">
    <property type="taxonomic scope" value="Bacteria"/>
</dbReference>